<dbReference type="GO" id="GO:0006351">
    <property type="term" value="P:DNA-templated transcription"/>
    <property type="evidence" value="ECO:0007669"/>
    <property type="project" value="InterPro"/>
</dbReference>
<protein>
    <recommendedName>
        <fullName evidence="1">DOG1 domain-containing protein</fullName>
    </recommendedName>
</protein>
<feature type="domain" description="DOG1" evidence="1">
    <location>
        <begin position="12"/>
        <end position="251"/>
    </location>
</feature>
<comment type="caution">
    <text evidence="2">The sequence shown here is derived from an EMBL/GenBank/DDBJ whole genome shotgun (WGS) entry which is preliminary data.</text>
</comment>
<dbReference type="GO" id="GO:0043565">
    <property type="term" value="F:sequence-specific DNA binding"/>
    <property type="evidence" value="ECO:0007669"/>
    <property type="project" value="InterPro"/>
</dbReference>
<dbReference type="EMBL" id="WHWC01000001">
    <property type="protein sequence ID" value="KAG8389758.1"/>
    <property type="molecule type" value="Genomic_DNA"/>
</dbReference>
<sequence>MASMPENEANEKENFRDFFIKWKNEQNNQLQDLITASETSNPPLMDSSLCNLVGRVMGHYEEYYRVKSNRAKTEVLVILSPPWNTPLEDAYLWVGGWRPTTAFHLLYSKFGLQFEAQLSDLVMSLEAGDLGNLSSGQLERIDKLQRSTIQEERDITEKMAKQQERVADMEMVELSHDASGSTRMDHERVGSTLKPKEEGFRRILQSADNLRMTTLKAVINILSPIQAVHFLIAAAELHLRIHNWGKEKEVSHAGSAYPTTGEAS</sequence>
<evidence type="ECO:0000313" key="3">
    <source>
        <dbReference type="Proteomes" id="UP000826271"/>
    </source>
</evidence>
<proteinExistence type="predicted"/>
<organism evidence="2 3">
    <name type="scientific">Buddleja alternifolia</name>
    <dbReference type="NCBI Taxonomy" id="168488"/>
    <lineage>
        <taxon>Eukaryota</taxon>
        <taxon>Viridiplantae</taxon>
        <taxon>Streptophyta</taxon>
        <taxon>Embryophyta</taxon>
        <taxon>Tracheophyta</taxon>
        <taxon>Spermatophyta</taxon>
        <taxon>Magnoliopsida</taxon>
        <taxon>eudicotyledons</taxon>
        <taxon>Gunneridae</taxon>
        <taxon>Pentapetalae</taxon>
        <taxon>asterids</taxon>
        <taxon>lamiids</taxon>
        <taxon>Lamiales</taxon>
        <taxon>Scrophulariaceae</taxon>
        <taxon>Buddlejeae</taxon>
        <taxon>Buddleja</taxon>
    </lineage>
</organism>
<evidence type="ECO:0000313" key="2">
    <source>
        <dbReference type="EMBL" id="KAG8389758.1"/>
    </source>
</evidence>
<reference evidence="2" key="1">
    <citation type="submission" date="2019-10" db="EMBL/GenBank/DDBJ databases">
        <authorList>
            <person name="Zhang R."/>
            <person name="Pan Y."/>
            <person name="Wang J."/>
            <person name="Ma R."/>
            <person name="Yu S."/>
        </authorList>
    </citation>
    <scope>NUCLEOTIDE SEQUENCE</scope>
    <source>
        <strain evidence="2">LA-IB0</strain>
        <tissue evidence="2">Leaf</tissue>
    </source>
</reference>
<dbReference type="InterPro" id="IPR025422">
    <property type="entry name" value="TGA_domain"/>
</dbReference>
<keyword evidence="3" id="KW-1185">Reference proteome</keyword>
<gene>
    <name evidence="2" type="ORF">BUALT_Bualt01G0011900</name>
</gene>
<dbReference type="PANTHER" id="PTHR46354">
    <property type="entry name" value="DOG1 DOMAIN-CONTAINING PROTEIN"/>
    <property type="match status" value="1"/>
</dbReference>
<dbReference type="PANTHER" id="PTHR46354:SF4">
    <property type="entry name" value="PROTEIN DOG1-LIKE 3"/>
    <property type="match status" value="1"/>
</dbReference>
<evidence type="ECO:0000259" key="1">
    <source>
        <dbReference type="PROSITE" id="PS51806"/>
    </source>
</evidence>
<dbReference type="AlphaFoldDB" id="A0AAV6Y5R7"/>
<dbReference type="PROSITE" id="PS51806">
    <property type="entry name" value="DOG1"/>
    <property type="match status" value="1"/>
</dbReference>
<dbReference type="Pfam" id="PF14144">
    <property type="entry name" value="DOG1"/>
    <property type="match status" value="1"/>
</dbReference>
<dbReference type="Proteomes" id="UP000826271">
    <property type="component" value="Unassembled WGS sequence"/>
</dbReference>
<accession>A0AAV6Y5R7</accession>
<dbReference type="InterPro" id="IPR051886">
    <property type="entry name" value="Seed_Dev/Stress_Resp_Reg"/>
</dbReference>
<name>A0AAV6Y5R7_9LAMI</name>